<accession>A0A8A1UG90</accession>
<evidence type="ECO:0000313" key="1">
    <source>
        <dbReference type="EMBL" id="QST78867.1"/>
    </source>
</evidence>
<sequence>MRHTVRRHIGLRVERAISLVMRARRIVRDYERLISHSEAHLTWAFITVMVSRLTLPPRLAASRRACDRNRFRCRGMASPREPALTSAHQGMPPYFTTARPARCRSTPGCARHGGF</sequence>
<dbReference type="Proteomes" id="UP000011074">
    <property type="component" value="Chromosome"/>
</dbReference>
<dbReference type="EMBL" id="CP048261">
    <property type="protein sequence ID" value="QST78867.1"/>
    <property type="molecule type" value="Genomic_DNA"/>
</dbReference>
<organism evidence="1 2">
    <name type="scientific">Streptomyces rimosus subsp. rimosus (strain ATCC 10970 / DSM 40260 / JCM 4667 / NRRL 2234)</name>
    <dbReference type="NCBI Taxonomy" id="1265868"/>
    <lineage>
        <taxon>Bacteria</taxon>
        <taxon>Bacillati</taxon>
        <taxon>Actinomycetota</taxon>
        <taxon>Actinomycetes</taxon>
        <taxon>Kitasatosporales</taxon>
        <taxon>Streptomycetaceae</taxon>
        <taxon>Streptomyces</taxon>
    </lineage>
</organism>
<name>A0A8A1UG90_STRR1</name>
<reference evidence="1" key="3">
    <citation type="journal article" date="2021" name="bioRxiv">
        <title>Bilateral symmetry of linear streptomycete chromosomes.</title>
        <authorList>
            <person name="Algora-Gallardo L."/>
            <person name="Schniete J.K."/>
            <person name="Mark D.R."/>
            <person name="Hunter I.S."/>
            <person name="Herron P.R."/>
        </authorList>
    </citation>
    <scope>NUCLEOTIDE SEQUENCE</scope>
    <source>
        <strain evidence="1">ATCC 10970</strain>
    </source>
</reference>
<proteinExistence type="predicted"/>
<dbReference type="AlphaFoldDB" id="A0A8A1UG90"/>
<protein>
    <submittedName>
        <fullName evidence="1">Transposase</fullName>
    </submittedName>
</protein>
<evidence type="ECO:0000313" key="2">
    <source>
        <dbReference type="Proteomes" id="UP000011074"/>
    </source>
</evidence>
<reference evidence="1" key="1">
    <citation type="submission" date="2012-12" db="EMBL/GenBank/DDBJ databases">
        <authorList>
            <person name="Pethick F.E."/>
            <person name="MacFadyen A.C."/>
            <person name="Tang Z."/>
            <person name="Sangal V."/>
            <person name="Tze-Tze L."/>
            <person name="Chu J."/>
            <person name="Guo M."/>
            <person name="Kirby R."/>
            <person name="Hoskisson P.A."/>
            <person name="Herron P.R."/>
            <person name="Hunter I.S."/>
        </authorList>
    </citation>
    <scope>NUCLEOTIDE SEQUENCE</scope>
    <source>
        <strain evidence="1">ATCC 10970</strain>
    </source>
</reference>
<gene>
    <name evidence="1" type="ORF">SRIM_000530</name>
</gene>
<reference evidence="1" key="2">
    <citation type="submission" date="2020-01" db="EMBL/GenBank/DDBJ databases">
        <authorList>
            <person name="Algora L."/>
            <person name="Schniete J.K."/>
            <person name="MacFadyen A."/>
            <person name="Hoskisson P.A."/>
            <person name="Hunter I.S."/>
            <person name="Herron P.R."/>
        </authorList>
    </citation>
    <scope>NUCLEOTIDE SEQUENCE</scope>
    <source>
        <strain evidence="1">ATCC 10970</strain>
    </source>
</reference>